<evidence type="ECO:0000313" key="2">
    <source>
        <dbReference type="Proteomes" id="UP000027937"/>
    </source>
</evidence>
<dbReference type="Proteomes" id="UP000027937">
    <property type="component" value="Unassembled WGS sequence"/>
</dbReference>
<proteinExistence type="predicted"/>
<reference evidence="1 2" key="1">
    <citation type="submission" date="2014-02" db="EMBL/GenBank/DDBJ databases">
        <title>Plasmidome dynamics in the species complex Clostridium novyi sensu lato converts strains of independent lineages into distinctly different pathogens.</title>
        <authorList>
            <person name="Skarin H."/>
            <person name="Segerman B."/>
        </authorList>
    </citation>
    <scope>NUCLEOTIDE SEQUENCE [LARGE SCALE GENOMIC DNA]</scope>
    <source>
        <strain evidence="1 2">NCTC 9693</strain>
    </source>
</reference>
<dbReference type="RefSeq" id="WP_039228068.1">
    <property type="nucleotide sequence ID" value="NZ_JENX01000026.1"/>
</dbReference>
<dbReference type="EMBL" id="JENX01000026">
    <property type="protein sequence ID" value="KEI18236.1"/>
    <property type="molecule type" value="Genomic_DNA"/>
</dbReference>
<accession>A0ABR4THW0</accession>
<name>A0ABR4THW0_CLOHA</name>
<comment type="caution">
    <text evidence="1">The sequence shown here is derived from an EMBL/GenBank/DDBJ whole genome shotgun (WGS) entry which is preliminary data.</text>
</comment>
<evidence type="ECO:0000313" key="1">
    <source>
        <dbReference type="EMBL" id="KEI18236.1"/>
    </source>
</evidence>
<sequence length="136" mass="15360">MQIICVYHSSFLQNLKDRKEQKKLNNLELIAKEINNNSKLKKLSIFVLANMLYCKNALAKSTASVAKIDQAGNTILGICRTIGYWTCIIMCITSIIKELLQGDTKSIAKIITKYALAFSSLYLLPWILDIIKDIFA</sequence>
<organism evidence="1 2">
    <name type="scientific">Clostridium haemolyticum NCTC 9693</name>
    <dbReference type="NCBI Taxonomy" id="1443114"/>
    <lineage>
        <taxon>Bacteria</taxon>
        <taxon>Bacillati</taxon>
        <taxon>Bacillota</taxon>
        <taxon>Clostridia</taxon>
        <taxon>Eubacteriales</taxon>
        <taxon>Clostridiaceae</taxon>
        <taxon>Clostridium</taxon>
    </lineage>
</organism>
<keyword evidence="2" id="KW-1185">Reference proteome</keyword>
<gene>
    <name evidence="1" type="ORF">Z960_03675</name>
</gene>
<protein>
    <submittedName>
        <fullName evidence="1">Uncharacterized protein</fullName>
    </submittedName>
</protein>